<comment type="similarity">
    <text evidence="1">Belongs to the UPF0246 family.</text>
</comment>
<comment type="caution">
    <text evidence="2">The sequence shown here is derived from an EMBL/GenBank/DDBJ whole genome shotgun (WGS) entry which is preliminary data.</text>
</comment>
<dbReference type="PANTHER" id="PTHR30283:SF4">
    <property type="entry name" value="PEROXIDE STRESS RESISTANCE PROTEIN YAAA"/>
    <property type="match status" value="1"/>
</dbReference>
<dbReference type="PANTHER" id="PTHR30283">
    <property type="entry name" value="PEROXIDE STRESS RESPONSE PROTEIN YAAA"/>
    <property type="match status" value="1"/>
</dbReference>
<evidence type="ECO:0000313" key="2">
    <source>
        <dbReference type="EMBL" id="MDM4015885.1"/>
    </source>
</evidence>
<keyword evidence="3" id="KW-1185">Reference proteome</keyword>
<sequence>MLILLSPSKRLDYDSPVTVNTKTTPELIDSSTELADELRELTPKQIASLMGISDELATLNHQRFQDWIAPMPDDATRQAAFAFKGDVYLGLEAETLTAKQLEYAQEHLRILSGLYGVLRPLDGILPYRLEMGTSLKNARGKDLYQFWGTSIAESLNHQLEQTGSKFILNCASNEYFKAVDKKTIAAEIISPVFKDKSKNGDYRVITVYAKKARGTMAAWVIRKKAKTLKKLQQFDGDGYRYDEASSTAAKPVFLRG</sequence>
<dbReference type="Pfam" id="PF03883">
    <property type="entry name" value="H2O2_YaaD"/>
    <property type="match status" value="1"/>
</dbReference>
<dbReference type="HAMAP" id="MF_00652">
    <property type="entry name" value="UPF0246"/>
    <property type="match status" value="1"/>
</dbReference>
<gene>
    <name evidence="2" type="primary">yaaA</name>
    <name evidence="2" type="ORF">QTN89_10620</name>
</gene>
<name>A0ABT7PHA7_9BACT</name>
<dbReference type="RefSeq" id="WP_289163426.1">
    <property type="nucleotide sequence ID" value="NZ_CP141221.1"/>
</dbReference>
<evidence type="ECO:0000313" key="3">
    <source>
        <dbReference type="Proteomes" id="UP001239462"/>
    </source>
</evidence>
<dbReference type="InterPro" id="IPR005583">
    <property type="entry name" value="YaaA"/>
</dbReference>
<evidence type="ECO:0000256" key="1">
    <source>
        <dbReference type="HAMAP-Rule" id="MF_00652"/>
    </source>
</evidence>
<dbReference type="NCBIfam" id="NF002542">
    <property type="entry name" value="PRK02101.1-3"/>
    <property type="match status" value="1"/>
</dbReference>
<organism evidence="2 3">
    <name type="scientific">Roseiconus lacunae</name>
    <dbReference type="NCBI Taxonomy" id="2605694"/>
    <lineage>
        <taxon>Bacteria</taxon>
        <taxon>Pseudomonadati</taxon>
        <taxon>Planctomycetota</taxon>
        <taxon>Planctomycetia</taxon>
        <taxon>Pirellulales</taxon>
        <taxon>Pirellulaceae</taxon>
        <taxon>Roseiconus</taxon>
    </lineage>
</organism>
<proteinExistence type="inferred from homology"/>
<protein>
    <recommendedName>
        <fullName evidence="1">UPF0246 protein QTN89_10620</fullName>
    </recommendedName>
</protein>
<dbReference type="Proteomes" id="UP001239462">
    <property type="component" value="Unassembled WGS sequence"/>
</dbReference>
<accession>A0ABT7PHA7</accession>
<reference evidence="2 3" key="1">
    <citation type="submission" date="2023-06" db="EMBL/GenBank/DDBJ databases">
        <title>Roseiconus lacunae JC819 isolated from Gulf of Mannar region, Tamil Nadu.</title>
        <authorList>
            <person name="Pk S."/>
            <person name="Ch S."/>
            <person name="Ch V.R."/>
        </authorList>
    </citation>
    <scope>NUCLEOTIDE SEQUENCE [LARGE SCALE GENOMIC DNA]</scope>
    <source>
        <strain evidence="2 3">JC819</strain>
    </source>
</reference>
<dbReference type="EMBL" id="JASZZN010000006">
    <property type="protein sequence ID" value="MDM4015885.1"/>
    <property type="molecule type" value="Genomic_DNA"/>
</dbReference>